<dbReference type="CDD" id="cd00161">
    <property type="entry name" value="beta-trefoil_Ricin-like"/>
    <property type="match status" value="1"/>
</dbReference>
<dbReference type="Proteomes" id="UP000641932">
    <property type="component" value="Unassembled WGS sequence"/>
</dbReference>
<evidence type="ECO:0000313" key="3">
    <source>
        <dbReference type="Proteomes" id="UP000641932"/>
    </source>
</evidence>
<dbReference type="AlphaFoldDB" id="A0A917ZVU5"/>
<protein>
    <recommendedName>
        <fullName evidence="4">Ricin B lectin domain-containing protein</fullName>
    </recommendedName>
</protein>
<feature type="compositionally biased region" description="Basic and acidic residues" evidence="1">
    <location>
        <begin position="17"/>
        <end position="28"/>
    </location>
</feature>
<dbReference type="PROSITE" id="PS50231">
    <property type="entry name" value="RICIN_B_LECTIN"/>
    <property type="match status" value="1"/>
</dbReference>
<dbReference type="Gene3D" id="2.80.10.50">
    <property type="match status" value="1"/>
</dbReference>
<comment type="caution">
    <text evidence="2">The sequence shown here is derived from an EMBL/GenBank/DDBJ whole genome shotgun (WGS) entry which is preliminary data.</text>
</comment>
<feature type="compositionally biased region" description="Low complexity" evidence="1">
    <location>
        <begin position="29"/>
        <end position="41"/>
    </location>
</feature>
<name>A0A917ZVU5_9ACTN</name>
<sequence>MAGLALMGSAVGLAVREGRAAKDDDRPSADAPASPSASAGPTRESGGKGASRVGLSLLSREAGGKCLTAVKRWEELRPEAAECGSRPAQSWAADEEGRGRYRLRNRITNACLTFAPTPDASEAAPVLVQESVDPVPSLEVCRNHDGRQHFHFIPLGDQDRFGGPARQVRVVNAGNGRALEVGGDGTSLVEAGPGRGPRRGWVMRVTTRP</sequence>
<feature type="region of interest" description="Disordered" evidence="1">
    <location>
        <begin position="17"/>
        <end position="54"/>
    </location>
</feature>
<evidence type="ECO:0000313" key="2">
    <source>
        <dbReference type="EMBL" id="GGO96395.1"/>
    </source>
</evidence>
<evidence type="ECO:0008006" key="4">
    <source>
        <dbReference type="Google" id="ProtNLM"/>
    </source>
</evidence>
<accession>A0A917ZVU5</accession>
<dbReference type="EMBL" id="BMMS01000029">
    <property type="protein sequence ID" value="GGO96395.1"/>
    <property type="molecule type" value="Genomic_DNA"/>
</dbReference>
<reference evidence="2" key="2">
    <citation type="submission" date="2020-09" db="EMBL/GenBank/DDBJ databases">
        <authorList>
            <person name="Sun Q."/>
            <person name="Zhou Y."/>
        </authorList>
    </citation>
    <scope>NUCLEOTIDE SEQUENCE</scope>
    <source>
        <strain evidence="2">CGMCC 4.7201</strain>
    </source>
</reference>
<dbReference type="InterPro" id="IPR035992">
    <property type="entry name" value="Ricin_B-like_lectins"/>
</dbReference>
<gene>
    <name evidence="2" type="ORF">GCM10012280_55780</name>
</gene>
<keyword evidence="3" id="KW-1185">Reference proteome</keyword>
<dbReference type="SUPFAM" id="SSF50370">
    <property type="entry name" value="Ricin B-like lectins"/>
    <property type="match status" value="1"/>
</dbReference>
<proteinExistence type="predicted"/>
<reference evidence="2" key="1">
    <citation type="journal article" date="2014" name="Int. J. Syst. Evol. Microbiol.">
        <title>Complete genome sequence of Corynebacterium casei LMG S-19264T (=DSM 44701T), isolated from a smear-ripened cheese.</title>
        <authorList>
            <consortium name="US DOE Joint Genome Institute (JGI-PGF)"/>
            <person name="Walter F."/>
            <person name="Albersmeier A."/>
            <person name="Kalinowski J."/>
            <person name="Ruckert C."/>
        </authorList>
    </citation>
    <scope>NUCLEOTIDE SEQUENCE</scope>
    <source>
        <strain evidence="2">CGMCC 4.7201</strain>
    </source>
</reference>
<organism evidence="2 3">
    <name type="scientific">Wenjunlia tyrosinilytica</name>
    <dbReference type="NCBI Taxonomy" id="1544741"/>
    <lineage>
        <taxon>Bacteria</taxon>
        <taxon>Bacillati</taxon>
        <taxon>Actinomycetota</taxon>
        <taxon>Actinomycetes</taxon>
        <taxon>Kitasatosporales</taxon>
        <taxon>Streptomycetaceae</taxon>
        <taxon>Wenjunlia</taxon>
    </lineage>
</organism>
<evidence type="ECO:0000256" key="1">
    <source>
        <dbReference type="SAM" id="MobiDB-lite"/>
    </source>
</evidence>